<evidence type="ECO:0000313" key="5">
    <source>
        <dbReference type="Proteomes" id="UP000799439"/>
    </source>
</evidence>
<keyword evidence="5" id="KW-1185">Reference proteome</keyword>
<dbReference type="GO" id="GO:0005811">
    <property type="term" value="C:lipid droplet"/>
    <property type="evidence" value="ECO:0007669"/>
    <property type="project" value="TreeGrafter"/>
</dbReference>
<gene>
    <name evidence="4" type="ORF">K461DRAFT_249200</name>
</gene>
<sequence>MGDSTRQYDIIVFGATGYTGKYACEHIVTSFPTDLKWAVAGRSRNKLQAVVDELKTLNADRTPPAIEESSLDAAQLSALVRKTKVLLTTVGPYAKFGTPVVKACVENGTHYFDVTGESPWVRETIDNFHEKAKANKVIVIPQIGMDSAPADLLTWSLVTHLRRTVNEPTKDVNFTLHSIKSRPSGGTLASLLGLFDTYSLSDVGKSMKPWSLSPVAPGPSSSGASIAQSLTGVKVVRDLGTLTTSLQGAVDRTQVYRSWGLIDAGKFYGPAFRYHPFMTVRNVFVGFIVHSLLALGGLALLLPPVRWVLKSIVYAPGQGPTKEEVKSDHIEYRAIATADSTDPSQPKRAFGRFAFEGSAYHMTGIFLAEAAMSLLKDDSLAKKMGGGVLTPATLGEGYVERLQKAGFKLELRTMA</sequence>
<dbReference type="OrthoDB" id="10268090at2759"/>
<comment type="similarity">
    <text evidence="1">Belongs to the saccharopine dehydrogenase family.</text>
</comment>
<comment type="caution">
    <text evidence="4">The sequence shown here is derived from an EMBL/GenBank/DDBJ whole genome shotgun (WGS) entry which is preliminary data.</text>
</comment>
<evidence type="ECO:0000313" key="4">
    <source>
        <dbReference type="EMBL" id="KAF2156729.1"/>
    </source>
</evidence>
<dbReference type="Pfam" id="PF03435">
    <property type="entry name" value="Sacchrp_dh_NADP"/>
    <property type="match status" value="1"/>
</dbReference>
<dbReference type="InterPro" id="IPR036291">
    <property type="entry name" value="NAD(P)-bd_dom_sf"/>
</dbReference>
<proteinExistence type="inferred from homology"/>
<dbReference type="GO" id="GO:0009247">
    <property type="term" value="P:glycolipid biosynthetic process"/>
    <property type="evidence" value="ECO:0007669"/>
    <property type="project" value="TreeGrafter"/>
</dbReference>
<organism evidence="4 5">
    <name type="scientific">Myriangium duriaei CBS 260.36</name>
    <dbReference type="NCBI Taxonomy" id="1168546"/>
    <lineage>
        <taxon>Eukaryota</taxon>
        <taxon>Fungi</taxon>
        <taxon>Dikarya</taxon>
        <taxon>Ascomycota</taxon>
        <taxon>Pezizomycotina</taxon>
        <taxon>Dothideomycetes</taxon>
        <taxon>Dothideomycetidae</taxon>
        <taxon>Myriangiales</taxon>
        <taxon>Myriangiaceae</taxon>
        <taxon>Myriangium</taxon>
    </lineage>
</organism>
<protein>
    <recommendedName>
        <fullName evidence="3">Saccharopine dehydrogenase NADP binding domain-containing protein</fullName>
    </recommendedName>
</protein>
<accession>A0A9P4J892</accession>
<feature type="transmembrane region" description="Helical" evidence="2">
    <location>
        <begin position="283"/>
        <end position="302"/>
    </location>
</feature>
<evidence type="ECO:0000256" key="2">
    <source>
        <dbReference type="SAM" id="Phobius"/>
    </source>
</evidence>
<dbReference type="InterPro" id="IPR051276">
    <property type="entry name" value="Saccharopine_DH-like_oxidrdct"/>
</dbReference>
<dbReference type="AlphaFoldDB" id="A0A9P4J892"/>
<dbReference type="EMBL" id="ML996081">
    <property type="protein sequence ID" value="KAF2156729.1"/>
    <property type="molecule type" value="Genomic_DNA"/>
</dbReference>
<keyword evidence="2" id="KW-0812">Transmembrane</keyword>
<reference evidence="4" key="1">
    <citation type="journal article" date="2020" name="Stud. Mycol.">
        <title>101 Dothideomycetes genomes: a test case for predicting lifestyles and emergence of pathogens.</title>
        <authorList>
            <person name="Haridas S."/>
            <person name="Albert R."/>
            <person name="Binder M."/>
            <person name="Bloem J."/>
            <person name="Labutti K."/>
            <person name="Salamov A."/>
            <person name="Andreopoulos B."/>
            <person name="Baker S."/>
            <person name="Barry K."/>
            <person name="Bills G."/>
            <person name="Bluhm B."/>
            <person name="Cannon C."/>
            <person name="Castanera R."/>
            <person name="Culley D."/>
            <person name="Daum C."/>
            <person name="Ezra D."/>
            <person name="Gonzalez J."/>
            <person name="Henrissat B."/>
            <person name="Kuo A."/>
            <person name="Liang C."/>
            <person name="Lipzen A."/>
            <person name="Lutzoni F."/>
            <person name="Magnuson J."/>
            <person name="Mondo S."/>
            <person name="Nolan M."/>
            <person name="Ohm R."/>
            <person name="Pangilinan J."/>
            <person name="Park H.-J."/>
            <person name="Ramirez L."/>
            <person name="Alfaro M."/>
            <person name="Sun H."/>
            <person name="Tritt A."/>
            <person name="Yoshinaga Y."/>
            <person name="Zwiers L.-H."/>
            <person name="Turgeon B."/>
            <person name="Goodwin S."/>
            <person name="Spatafora J."/>
            <person name="Crous P."/>
            <person name="Grigoriev I."/>
        </authorList>
    </citation>
    <scope>NUCLEOTIDE SEQUENCE</scope>
    <source>
        <strain evidence="4">CBS 260.36</strain>
    </source>
</reference>
<evidence type="ECO:0000256" key="1">
    <source>
        <dbReference type="ARBA" id="ARBA00038048"/>
    </source>
</evidence>
<dbReference type="PANTHER" id="PTHR12286">
    <property type="entry name" value="SACCHAROPINE DEHYDROGENASE-LIKE OXIDOREDUCTASE"/>
    <property type="match status" value="1"/>
</dbReference>
<dbReference type="SUPFAM" id="SSF51735">
    <property type="entry name" value="NAD(P)-binding Rossmann-fold domains"/>
    <property type="match status" value="1"/>
</dbReference>
<feature type="domain" description="Saccharopine dehydrogenase NADP binding" evidence="3">
    <location>
        <begin position="10"/>
        <end position="140"/>
    </location>
</feature>
<keyword evidence="2" id="KW-0472">Membrane</keyword>
<dbReference type="GO" id="GO:0005739">
    <property type="term" value="C:mitochondrion"/>
    <property type="evidence" value="ECO:0007669"/>
    <property type="project" value="TreeGrafter"/>
</dbReference>
<dbReference type="Gene3D" id="3.40.50.720">
    <property type="entry name" value="NAD(P)-binding Rossmann-like Domain"/>
    <property type="match status" value="1"/>
</dbReference>
<evidence type="ECO:0000259" key="3">
    <source>
        <dbReference type="Pfam" id="PF03435"/>
    </source>
</evidence>
<name>A0A9P4J892_9PEZI</name>
<keyword evidence="2" id="KW-1133">Transmembrane helix</keyword>
<dbReference type="PANTHER" id="PTHR12286:SF5">
    <property type="entry name" value="SACCHAROPINE DEHYDROGENASE-LIKE OXIDOREDUCTASE"/>
    <property type="match status" value="1"/>
</dbReference>
<dbReference type="InterPro" id="IPR005097">
    <property type="entry name" value="Sacchrp_dh_NADP-bd"/>
</dbReference>
<dbReference type="GO" id="GO:0005886">
    <property type="term" value="C:plasma membrane"/>
    <property type="evidence" value="ECO:0007669"/>
    <property type="project" value="TreeGrafter"/>
</dbReference>
<dbReference type="Proteomes" id="UP000799439">
    <property type="component" value="Unassembled WGS sequence"/>
</dbReference>